<keyword evidence="1" id="KW-0802">TPR repeat</keyword>
<evidence type="ECO:0000256" key="1">
    <source>
        <dbReference type="PROSITE-ProRule" id="PRU00339"/>
    </source>
</evidence>
<feature type="region of interest" description="Disordered" evidence="2">
    <location>
        <begin position="1"/>
        <end position="35"/>
    </location>
</feature>
<dbReference type="EMBL" id="PJCH01000009">
    <property type="protein sequence ID" value="PQA87301.1"/>
    <property type="molecule type" value="Genomic_DNA"/>
</dbReference>
<dbReference type="InterPro" id="IPR011990">
    <property type="entry name" value="TPR-like_helical_dom_sf"/>
</dbReference>
<evidence type="ECO:0000313" key="3">
    <source>
        <dbReference type="EMBL" id="PQA87301.1"/>
    </source>
</evidence>
<evidence type="ECO:0000313" key="4">
    <source>
        <dbReference type="Proteomes" id="UP000239504"/>
    </source>
</evidence>
<dbReference type="PANTHER" id="PTHR12558:SF44">
    <property type="entry name" value="TETRATRICOPEPTIDE REPEAT-CONTAINING PROTEIN"/>
    <property type="match status" value="1"/>
</dbReference>
<evidence type="ECO:0000256" key="2">
    <source>
        <dbReference type="SAM" id="MobiDB-lite"/>
    </source>
</evidence>
<protein>
    <submittedName>
        <fullName evidence="3">Uncharacterized protein</fullName>
    </submittedName>
</protein>
<organism evidence="3 4">
    <name type="scientific">Hyphococcus luteus</name>
    <dbReference type="NCBI Taxonomy" id="2058213"/>
    <lineage>
        <taxon>Bacteria</taxon>
        <taxon>Pseudomonadati</taxon>
        <taxon>Pseudomonadota</taxon>
        <taxon>Alphaproteobacteria</taxon>
        <taxon>Parvularculales</taxon>
        <taxon>Parvularculaceae</taxon>
        <taxon>Hyphococcus</taxon>
    </lineage>
</organism>
<comment type="caution">
    <text evidence="3">The sequence shown here is derived from an EMBL/GenBank/DDBJ whole genome shotgun (WGS) entry which is preliminary data.</text>
</comment>
<dbReference type="AlphaFoldDB" id="A0A2S7K491"/>
<name>A0A2S7K491_9PROT</name>
<dbReference type="PROSITE" id="PS50005">
    <property type="entry name" value="TPR"/>
    <property type="match status" value="4"/>
</dbReference>
<feature type="repeat" description="TPR" evidence="1">
    <location>
        <begin position="784"/>
        <end position="817"/>
    </location>
</feature>
<dbReference type="Proteomes" id="UP000239504">
    <property type="component" value="Unassembled WGS sequence"/>
</dbReference>
<gene>
    <name evidence="3" type="ORF">CW354_12780</name>
</gene>
<feature type="repeat" description="TPR" evidence="1">
    <location>
        <begin position="646"/>
        <end position="679"/>
    </location>
</feature>
<dbReference type="Gene3D" id="1.25.40.10">
    <property type="entry name" value="Tetratricopeptide repeat domain"/>
    <property type="match status" value="4"/>
</dbReference>
<dbReference type="InterPro" id="IPR019734">
    <property type="entry name" value="TPR_rpt"/>
</dbReference>
<dbReference type="InterPro" id="IPR015374">
    <property type="entry name" value="ChAPs"/>
</dbReference>
<dbReference type="PANTHER" id="PTHR12558">
    <property type="entry name" value="CELL DIVISION CYCLE 16,23,27"/>
    <property type="match status" value="1"/>
</dbReference>
<dbReference type="SUPFAM" id="SSF48452">
    <property type="entry name" value="TPR-like"/>
    <property type="match status" value="3"/>
</dbReference>
<proteinExistence type="predicted"/>
<accession>A0A2S7K491</accession>
<feature type="repeat" description="TPR" evidence="1">
    <location>
        <begin position="168"/>
        <end position="201"/>
    </location>
</feature>
<dbReference type="OrthoDB" id="7637125at2"/>
<feature type="repeat" description="TPR" evidence="1">
    <location>
        <begin position="680"/>
        <end position="713"/>
    </location>
</feature>
<reference evidence="3 4" key="1">
    <citation type="submission" date="2017-12" db="EMBL/GenBank/DDBJ databases">
        <authorList>
            <person name="Hurst M.R.H."/>
        </authorList>
    </citation>
    <scope>NUCLEOTIDE SEQUENCE [LARGE SCALE GENOMIC DNA]</scope>
    <source>
        <strain evidence="3 4">SY-3-19</strain>
    </source>
</reference>
<dbReference type="Pfam" id="PF14559">
    <property type="entry name" value="TPR_19"/>
    <property type="match status" value="3"/>
</dbReference>
<feature type="compositionally biased region" description="Basic residues" evidence="2">
    <location>
        <begin position="14"/>
        <end position="31"/>
    </location>
</feature>
<dbReference type="GO" id="GO:0051301">
    <property type="term" value="P:cell division"/>
    <property type="evidence" value="ECO:0007669"/>
    <property type="project" value="TreeGrafter"/>
</dbReference>
<dbReference type="Pfam" id="PF09295">
    <property type="entry name" value="ChAPs"/>
    <property type="match status" value="1"/>
</dbReference>
<dbReference type="SMART" id="SM00028">
    <property type="entry name" value="TPR"/>
    <property type="match status" value="14"/>
</dbReference>
<keyword evidence="4" id="KW-1185">Reference proteome</keyword>
<sequence length="865" mass="96128">MWRRSSPPTACAMRPRRPRTSPARTPRRPARRRFETGFHCNGSPLVAHQRFLKKRVENMTASAKHFMRAVKNARPWRVSRLAAVSLLAMSAACASPEQKVERYSNEAAEFFENGELTKAYIQYQNVLKIDEENVPALLGLAEIAEQRQDFQGMFSYLQRVLRLDPNQVDARVKIGKIYLLGSDETAALEEAEKALELEPDNLDAMALKAGVLLKIGDNASAVELARQVLGRDPANPEAVTVIVTDHMTKNEKEEALAELDKALDIDPQLAMLQLLRIYVLQSLDRTDDVREAYARMIELFPEQTAYRRVYAGELIRLGEYEAARKQLEAVVEKEPGNLAVKMDVVRVIKAGEGNAAAEAKLKSYVEADPDNVDLKFALVDYYLGEDTPEKANDLLDELAGSDDIDISLRAKNKLAGTLMNSGDKEAAHALTDEILAADDRNTQALLRRAAFEIEAEEYDQAIVDLRTVLDNSPDTYQANVLMSAAFEAQGNASFARAELAKSFENSNRDPNVANHFAKFLLRQKDADRAEEVLLDSLAAHEDDVENMKLLASIRLARQDWRGAEEVGEMIERAGGDSALGSNVKAAAYVGLEDYDSVIETLNERQAQRPLDTQPLAALVNAYIRQDRTDEAEAMLERMLENEPDNYPALILLARVYSEKGQMEDAESTLVKATQASPDRAQAYEILYRTYLSRGQQDKAAALIERGLAAAPDNDALKVYKADVLLSQGRREEALDLYSELIKVRPNDRIIANNFVSLSSDLRQDEKSVARALEVAKVIENLGNPYFRDTVGWAYYRAGEYDKALQYLKEAAAGAENNGEILYHLGAAQAASGDEAAAKATLEKALSVSGEDFAFVNEVRTLLDRL</sequence>